<name>A0A9Q1ERG2_SYNKA</name>
<reference evidence="1" key="1">
    <citation type="journal article" date="2023" name="Science">
        <title>Genome structures resolve the early diversification of teleost fishes.</title>
        <authorList>
            <person name="Parey E."/>
            <person name="Louis A."/>
            <person name="Montfort J."/>
            <person name="Bouchez O."/>
            <person name="Roques C."/>
            <person name="Iampietro C."/>
            <person name="Lluch J."/>
            <person name="Castinel A."/>
            <person name="Donnadieu C."/>
            <person name="Desvignes T."/>
            <person name="Floi Bucao C."/>
            <person name="Jouanno E."/>
            <person name="Wen M."/>
            <person name="Mejri S."/>
            <person name="Dirks R."/>
            <person name="Jansen H."/>
            <person name="Henkel C."/>
            <person name="Chen W.J."/>
            <person name="Zahm M."/>
            <person name="Cabau C."/>
            <person name="Klopp C."/>
            <person name="Thompson A.W."/>
            <person name="Robinson-Rechavi M."/>
            <person name="Braasch I."/>
            <person name="Lecointre G."/>
            <person name="Bobe J."/>
            <person name="Postlethwait J.H."/>
            <person name="Berthelot C."/>
            <person name="Roest Crollius H."/>
            <person name="Guiguen Y."/>
        </authorList>
    </citation>
    <scope>NUCLEOTIDE SEQUENCE</scope>
    <source>
        <strain evidence="1">WJC10195</strain>
    </source>
</reference>
<sequence>MHAVVIIVTLGGRKAPQWLRVKSGRAGRVVRPALCPRGSGRGSHLTFIAPRGFARRPSDSRPRVKAPWSVFQDRVGWVADIAADPWHLCVGRSRGSRGQSDPVDS</sequence>
<gene>
    <name evidence="1" type="ORF">SKAU_G00310130</name>
</gene>
<protein>
    <submittedName>
        <fullName evidence="1">Uncharacterized protein</fullName>
    </submittedName>
</protein>
<comment type="caution">
    <text evidence="1">The sequence shown here is derived from an EMBL/GenBank/DDBJ whole genome shotgun (WGS) entry which is preliminary data.</text>
</comment>
<dbReference type="Proteomes" id="UP001152622">
    <property type="component" value="Chromosome 13"/>
</dbReference>
<keyword evidence="2" id="KW-1185">Reference proteome</keyword>
<dbReference type="AlphaFoldDB" id="A0A9Q1ERG2"/>
<organism evidence="1 2">
    <name type="scientific">Synaphobranchus kaupii</name>
    <name type="common">Kaup's arrowtooth eel</name>
    <dbReference type="NCBI Taxonomy" id="118154"/>
    <lineage>
        <taxon>Eukaryota</taxon>
        <taxon>Metazoa</taxon>
        <taxon>Chordata</taxon>
        <taxon>Craniata</taxon>
        <taxon>Vertebrata</taxon>
        <taxon>Euteleostomi</taxon>
        <taxon>Actinopterygii</taxon>
        <taxon>Neopterygii</taxon>
        <taxon>Teleostei</taxon>
        <taxon>Anguilliformes</taxon>
        <taxon>Synaphobranchidae</taxon>
        <taxon>Synaphobranchus</taxon>
    </lineage>
</organism>
<evidence type="ECO:0000313" key="1">
    <source>
        <dbReference type="EMBL" id="KAJ8343684.1"/>
    </source>
</evidence>
<accession>A0A9Q1ERG2</accession>
<evidence type="ECO:0000313" key="2">
    <source>
        <dbReference type="Proteomes" id="UP001152622"/>
    </source>
</evidence>
<proteinExistence type="predicted"/>
<dbReference type="EMBL" id="JAINUF010000013">
    <property type="protein sequence ID" value="KAJ8343684.1"/>
    <property type="molecule type" value="Genomic_DNA"/>
</dbReference>